<protein>
    <recommendedName>
        <fullName evidence="9">Vesicle transport protein</fullName>
    </recommendedName>
</protein>
<feature type="compositionally biased region" description="Polar residues" evidence="10">
    <location>
        <begin position="1"/>
        <end position="25"/>
    </location>
</feature>
<reference evidence="13" key="1">
    <citation type="submission" date="2017-02" db="UniProtKB">
        <authorList>
            <consortium name="WormBaseParasite"/>
        </authorList>
    </citation>
    <scope>IDENTIFICATION</scope>
</reference>
<feature type="transmembrane region" description="Helical" evidence="9">
    <location>
        <begin position="146"/>
        <end position="163"/>
    </location>
</feature>
<evidence type="ECO:0000256" key="1">
    <source>
        <dbReference type="ARBA" id="ARBA00003566"/>
    </source>
</evidence>
<dbReference type="InterPro" id="IPR011691">
    <property type="entry name" value="Vesicle_transpt_SFT2"/>
</dbReference>
<feature type="transmembrane region" description="Helical" evidence="9">
    <location>
        <begin position="80"/>
        <end position="105"/>
    </location>
</feature>
<evidence type="ECO:0000256" key="5">
    <source>
        <dbReference type="ARBA" id="ARBA00022927"/>
    </source>
</evidence>
<evidence type="ECO:0000256" key="2">
    <source>
        <dbReference type="ARBA" id="ARBA00004141"/>
    </source>
</evidence>
<evidence type="ECO:0000313" key="12">
    <source>
        <dbReference type="Proteomes" id="UP000274131"/>
    </source>
</evidence>
<keyword evidence="5 9" id="KW-0653">Protein transport</keyword>
<dbReference type="GO" id="GO:0016020">
    <property type="term" value="C:membrane"/>
    <property type="evidence" value="ECO:0007669"/>
    <property type="project" value="UniProtKB-SubCell"/>
</dbReference>
<dbReference type="PANTHER" id="PTHR23137">
    <property type="entry name" value="VESICLE TRANSPORT PROTEIN-RELATED"/>
    <property type="match status" value="1"/>
</dbReference>
<keyword evidence="6 9" id="KW-1133">Transmembrane helix</keyword>
<reference evidence="11 12" key="2">
    <citation type="submission" date="2018-10" db="EMBL/GenBank/DDBJ databases">
        <authorList>
            <consortium name="Pathogen Informatics"/>
        </authorList>
    </citation>
    <scope>NUCLEOTIDE SEQUENCE [LARGE SCALE GENOMIC DNA]</scope>
</reference>
<dbReference type="STRING" id="51028.A0A0N4UVW7"/>
<accession>A0A0N4UVW7</accession>
<name>A0A0N4UVW7_ENTVE</name>
<dbReference type="AlphaFoldDB" id="A0A0N4UVW7"/>
<comment type="similarity">
    <text evidence="8 9">Belongs to the SFT2 family.</text>
</comment>
<dbReference type="PANTHER" id="PTHR23137:SF36">
    <property type="entry name" value="VESICLE TRANSPORT PROTEIN SFT2C"/>
    <property type="match status" value="1"/>
</dbReference>
<evidence type="ECO:0000256" key="7">
    <source>
        <dbReference type="ARBA" id="ARBA00023136"/>
    </source>
</evidence>
<evidence type="ECO:0000313" key="11">
    <source>
        <dbReference type="EMBL" id="VDD86170.1"/>
    </source>
</evidence>
<evidence type="ECO:0000256" key="4">
    <source>
        <dbReference type="ARBA" id="ARBA00022692"/>
    </source>
</evidence>
<gene>
    <name evidence="11" type="ORF">EVEC_LOCUS1313</name>
</gene>
<comment type="function">
    <text evidence="1 9">May be involved in fusion of retrograde transport vesicles derived from an endocytic compartment with the Golgi complex.</text>
</comment>
<organism evidence="13">
    <name type="scientific">Enterobius vermicularis</name>
    <name type="common">Human pinworm</name>
    <dbReference type="NCBI Taxonomy" id="51028"/>
    <lineage>
        <taxon>Eukaryota</taxon>
        <taxon>Metazoa</taxon>
        <taxon>Ecdysozoa</taxon>
        <taxon>Nematoda</taxon>
        <taxon>Chromadorea</taxon>
        <taxon>Rhabditida</taxon>
        <taxon>Spirurina</taxon>
        <taxon>Oxyuridomorpha</taxon>
        <taxon>Oxyuroidea</taxon>
        <taxon>Oxyuridae</taxon>
        <taxon>Enterobius</taxon>
    </lineage>
</organism>
<dbReference type="WBParaSite" id="EVEC_0000160501-mRNA-1">
    <property type="protein sequence ID" value="EVEC_0000160501-mRNA-1"/>
    <property type="gene ID" value="EVEC_0000160501"/>
</dbReference>
<keyword evidence="3 9" id="KW-0813">Transport</keyword>
<dbReference type="GO" id="GO:0005737">
    <property type="term" value="C:cytoplasm"/>
    <property type="evidence" value="ECO:0007669"/>
    <property type="project" value="UniProtKB-ARBA"/>
</dbReference>
<feature type="transmembrane region" description="Helical" evidence="9">
    <location>
        <begin position="111"/>
        <end position="134"/>
    </location>
</feature>
<dbReference type="Proteomes" id="UP000274131">
    <property type="component" value="Unassembled WGS sequence"/>
</dbReference>
<dbReference type="Pfam" id="PF04178">
    <property type="entry name" value="Got1"/>
    <property type="match status" value="1"/>
</dbReference>
<dbReference type="GO" id="GO:0016192">
    <property type="term" value="P:vesicle-mediated transport"/>
    <property type="evidence" value="ECO:0007669"/>
    <property type="project" value="InterPro"/>
</dbReference>
<feature type="region of interest" description="Disordered" evidence="10">
    <location>
        <begin position="1"/>
        <end position="30"/>
    </location>
</feature>
<comment type="subcellular location">
    <subcellularLocation>
        <location evidence="2 9">Membrane</location>
        <topology evidence="2 9">Multi-pass membrane protein</topology>
    </subcellularLocation>
</comment>
<evidence type="ECO:0000256" key="8">
    <source>
        <dbReference type="ARBA" id="ARBA00025800"/>
    </source>
</evidence>
<dbReference type="OrthoDB" id="660759at2759"/>
<dbReference type="GO" id="GO:0012505">
    <property type="term" value="C:endomembrane system"/>
    <property type="evidence" value="ECO:0007669"/>
    <property type="project" value="UniProtKB-ARBA"/>
</dbReference>
<evidence type="ECO:0000256" key="10">
    <source>
        <dbReference type="SAM" id="MobiDB-lite"/>
    </source>
</evidence>
<feature type="transmembrane region" description="Helical" evidence="9">
    <location>
        <begin position="169"/>
        <end position="190"/>
    </location>
</feature>
<proteinExistence type="inferred from homology"/>
<keyword evidence="7 9" id="KW-0472">Membrane</keyword>
<evidence type="ECO:0000256" key="6">
    <source>
        <dbReference type="ARBA" id="ARBA00022989"/>
    </source>
</evidence>
<dbReference type="EMBL" id="UXUI01007196">
    <property type="protein sequence ID" value="VDD86170.1"/>
    <property type="molecule type" value="Genomic_DNA"/>
</dbReference>
<feature type="region of interest" description="Disordered" evidence="10">
    <location>
        <begin position="37"/>
        <end position="56"/>
    </location>
</feature>
<dbReference type="InterPro" id="IPR007305">
    <property type="entry name" value="Vesicle_transpt_Got1/SFT2"/>
</dbReference>
<dbReference type="GO" id="GO:0015031">
    <property type="term" value="P:protein transport"/>
    <property type="evidence" value="ECO:0007669"/>
    <property type="project" value="UniProtKB-KW"/>
</dbReference>
<keyword evidence="4 9" id="KW-0812">Transmembrane</keyword>
<feature type="compositionally biased region" description="Low complexity" evidence="10">
    <location>
        <begin position="37"/>
        <end position="47"/>
    </location>
</feature>
<evidence type="ECO:0000256" key="9">
    <source>
        <dbReference type="RuleBase" id="RU363111"/>
    </source>
</evidence>
<sequence length="218" mass="23963">MSSLQDFVNQQKAKQSSIGSTSSFSLPRIGRSSTIETESLTETASTSGQLPSAKNRKNSGWLSSINSDEGNCGLSRTQRILAFFMFLIAALFSFGTAVVMLPLVVVQARKFAALNTLGSVMLMLSFAFLLGPLNYLKHMFSEQRRVVTLAYLLTVFATLYSSLWLRSTLVTIFFSIIQAIALVWFVLSYAPGGERGLLFIAGLFSRFVKSKTKTVLPI</sequence>
<keyword evidence="12" id="KW-1185">Reference proteome</keyword>
<evidence type="ECO:0000256" key="3">
    <source>
        <dbReference type="ARBA" id="ARBA00022448"/>
    </source>
</evidence>
<evidence type="ECO:0000313" key="13">
    <source>
        <dbReference type="WBParaSite" id="EVEC_0000160501-mRNA-1"/>
    </source>
</evidence>